<dbReference type="Pfam" id="PF00015">
    <property type="entry name" value="MCPsignal"/>
    <property type="match status" value="1"/>
</dbReference>
<dbReference type="PANTHER" id="PTHR32089:SF112">
    <property type="entry name" value="LYSOZYME-LIKE PROTEIN-RELATED"/>
    <property type="match status" value="1"/>
</dbReference>
<proteinExistence type="predicted"/>
<dbReference type="EMBL" id="JAHFVK010000001">
    <property type="protein sequence ID" value="MBT2133705.1"/>
    <property type="molecule type" value="Genomic_DNA"/>
</dbReference>
<dbReference type="PANTHER" id="PTHR32089">
    <property type="entry name" value="METHYL-ACCEPTING CHEMOTAXIS PROTEIN MCPB"/>
    <property type="match status" value="1"/>
</dbReference>
<evidence type="ECO:0000256" key="2">
    <source>
        <dbReference type="PROSITE-ProRule" id="PRU00284"/>
    </source>
</evidence>
<dbReference type="SUPFAM" id="SSF58104">
    <property type="entry name" value="Methyl-accepting chemotaxis protein (MCP) signaling domain"/>
    <property type="match status" value="1"/>
</dbReference>
<evidence type="ECO:0000256" key="1">
    <source>
        <dbReference type="ARBA" id="ARBA00023224"/>
    </source>
</evidence>
<comment type="caution">
    <text evidence="5">The sequence shown here is derived from an EMBL/GenBank/DDBJ whole genome shotgun (WGS) entry which is preliminary data.</text>
</comment>
<dbReference type="InterPro" id="IPR004089">
    <property type="entry name" value="MCPsignal_dom"/>
</dbReference>
<feature type="domain" description="Methyl-accepting transducer" evidence="4">
    <location>
        <begin position="22"/>
        <end position="279"/>
    </location>
</feature>
<evidence type="ECO:0000259" key="4">
    <source>
        <dbReference type="PROSITE" id="PS50111"/>
    </source>
</evidence>
<dbReference type="SMART" id="SM00283">
    <property type="entry name" value="MA"/>
    <property type="match status" value="1"/>
</dbReference>
<keyword evidence="1 2" id="KW-0807">Transducer</keyword>
<evidence type="ECO:0000256" key="3">
    <source>
        <dbReference type="SAM" id="Coils"/>
    </source>
</evidence>
<sequence length="468" mass="51240">MGELAVSIRPEIEDLLAQLGEQAGDISVQCSDTGGIVGKLNRQISAEAVRLDHLVEAMASLNGSQAESRGATEELLQTATVAFDVLERGNKVAQVSLNEVSKLVSDVTGIDGQLQGFLETLGTIGNVTRTLNQLAEQTELLSFNARIEAARGGEATRPFEVLATEIRRLAHTTSDSSTQVGRSITRLEQSAGTLIGSLKANIASGRETTRHIEALSESLSEMAALVHQFRDRSLAIAASNKRAEIDVATLDAGLVEFGEVAAESALRAKQACEQLDDLETRANDMLNQVAHGGIETRNTPLIDFALTGAREVTELIERHLGTAELREAALFDTHYVPRPGTDPVQYDNAFADFADKHVRPLLDNHTRLQRAVVGCCLIDMNGYLPTHITERSQGQIPGQRLRNLEFARNRQIFMDNQTRRALDGEGEFFLFAYRQDLGDGRFRALRSVFVPLTFAGRRWGLYEVGFLL</sequence>
<dbReference type="Proteomes" id="UP000811255">
    <property type="component" value="Unassembled WGS sequence"/>
</dbReference>
<feature type="coiled-coil region" evidence="3">
    <location>
        <begin position="261"/>
        <end position="288"/>
    </location>
</feature>
<accession>A0ABS5W1R3</accession>
<keyword evidence="3" id="KW-0175">Coiled coil</keyword>
<dbReference type="RefSeq" id="WP_214535042.1">
    <property type="nucleotide sequence ID" value="NZ_JAHFVK010000001.1"/>
</dbReference>
<evidence type="ECO:0000313" key="6">
    <source>
        <dbReference type="Proteomes" id="UP000811255"/>
    </source>
</evidence>
<keyword evidence="6" id="KW-1185">Reference proteome</keyword>
<evidence type="ECO:0000313" key="5">
    <source>
        <dbReference type="EMBL" id="MBT2133705.1"/>
    </source>
</evidence>
<name>A0ABS5W1R3_9SPHN</name>
<gene>
    <name evidence="5" type="ORF">KK137_05095</name>
</gene>
<dbReference type="PROSITE" id="PS50111">
    <property type="entry name" value="CHEMOTAXIS_TRANSDUC_2"/>
    <property type="match status" value="1"/>
</dbReference>
<protein>
    <submittedName>
        <fullName evidence="5">Methyl-accepting chemotaxis protein</fullName>
    </submittedName>
</protein>
<organism evidence="5 6">
    <name type="scientific">Croceibacterium selenioxidans</name>
    <dbReference type="NCBI Taxonomy" id="2838833"/>
    <lineage>
        <taxon>Bacteria</taxon>
        <taxon>Pseudomonadati</taxon>
        <taxon>Pseudomonadota</taxon>
        <taxon>Alphaproteobacteria</taxon>
        <taxon>Sphingomonadales</taxon>
        <taxon>Erythrobacteraceae</taxon>
        <taxon>Croceibacterium</taxon>
    </lineage>
</organism>
<reference evidence="5 6" key="1">
    <citation type="submission" date="2021-05" db="EMBL/GenBank/DDBJ databases">
        <title>Croceibacterium sp. LX-88 genome sequence.</title>
        <authorList>
            <person name="Luo X."/>
        </authorList>
    </citation>
    <scope>NUCLEOTIDE SEQUENCE [LARGE SCALE GENOMIC DNA]</scope>
    <source>
        <strain evidence="5 6">LX-88</strain>
    </source>
</reference>
<dbReference type="Gene3D" id="1.10.287.950">
    <property type="entry name" value="Methyl-accepting chemotaxis protein"/>
    <property type="match status" value="1"/>
</dbReference>